<dbReference type="GO" id="GO:0003677">
    <property type="term" value="F:DNA binding"/>
    <property type="evidence" value="ECO:0007669"/>
    <property type="project" value="InterPro"/>
</dbReference>
<dbReference type="SUPFAM" id="SSF88946">
    <property type="entry name" value="Sigma2 domain of RNA polymerase sigma factors"/>
    <property type="match status" value="1"/>
</dbReference>
<dbReference type="InterPro" id="IPR013249">
    <property type="entry name" value="RNA_pol_sigma70_r4_t2"/>
</dbReference>
<dbReference type="Gene3D" id="1.10.1740.10">
    <property type="match status" value="1"/>
</dbReference>
<comment type="subunit">
    <text evidence="1">Interacts transiently with the RNA polymerase catalytic core formed by RpoA, RpoB, RpoC and RpoZ (2 alpha, 1 beta, 1 beta' and 1 omega subunit) to form the RNA polymerase holoenzyme that can initiate transcription.</text>
</comment>
<dbReference type="InterPro" id="IPR032710">
    <property type="entry name" value="NTF2-like_dom_sf"/>
</dbReference>
<dbReference type="InterPro" id="IPR014284">
    <property type="entry name" value="RNA_pol_sigma-70_dom"/>
</dbReference>
<gene>
    <name evidence="4" type="ORF">E6G98_12260</name>
</gene>
<dbReference type="Pfam" id="PF04542">
    <property type="entry name" value="Sigma70_r2"/>
    <property type="match status" value="1"/>
</dbReference>
<dbReference type="PANTHER" id="PTHR30173:SF36">
    <property type="entry name" value="ECF RNA POLYMERASE SIGMA FACTOR SIGJ"/>
    <property type="match status" value="1"/>
</dbReference>
<dbReference type="EMBL" id="VBAI01000197">
    <property type="protein sequence ID" value="TMJ08402.1"/>
    <property type="molecule type" value="Genomic_DNA"/>
</dbReference>
<evidence type="ECO:0000256" key="1">
    <source>
        <dbReference type="ARBA" id="ARBA00011344"/>
    </source>
</evidence>
<dbReference type="InterPro" id="IPR014303">
    <property type="entry name" value="RNA_pol_sigma-70_ECF"/>
</dbReference>
<dbReference type="SUPFAM" id="SSF88659">
    <property type="entry name" value="Sigma3 and sigma4 domains of RNA polymerase sigma factors"/>
    <property type="match status" value="1"/>
</dbReference>
<dbReference type="SUPFAM" id="SSF54427">
    <property type="entry name" value="NTF2-like"/>
    <property type="match status" value="1"/>
</dbReference>
<dbReference type="InterPro" id="IPR052704">
    <property type="entry name" value="ECF_Sigma-70_Domain"/>
</dbReference>
<dbReference type="Gene3D" id="1.10.10.10">
    <property type="entry name" value="Winged helix-like DNA-binding domain superfamily/Winged helix DNA-binding domain"/>
    <property type="match status" value="1"/>
</dbReference>
<accession>A0A537LKA5</accession>
<evidence type="ECO:0000313" key="5">
    <source>
        <dbReference type="Proteomes" id="UP000315217"/>
    </source>
</evidence>
<dbReference type="InterPro" id="IPR013324">
    <property type="entry name" value="RNA_pol_sigma_r3/r4-like"/>
</dbReference>
<organism evidence="4 5">
    <name type="scientific">Candidatus Segetimicrobium genomatis</name>
    <dbReference type="NCBI Taxonomy" id="2569760"/>
    <lineage>
        <taxon>Bacteria</taxon>
        <taxon>Bacillati</taxon>
        <taxon>Candidatus Sysuimicrobiota</taxon>
        <taxon>Candidatus Sysuimicrobiia</taxon>
        <taxon>Candidatus Sysuimicrobiales</taxon>
        <taxon>Candidatus Segetimicrobiaceae</taxon>
        <taxon>Candidatus Segetimicrobium</taxon>
    </lineage>
</organism>
<proteinExistence type="predicted"/>
<dbReference type="GO" id="GO:0006352">
    <property type="term" value="P:DNA-templated transcription initiation"/>
    <property type="evidence" value="ECO:0007669"/>
    <property type="project" value="InterPro"/>
</dbReference>
<protein>
    <submittedName>
        <fullName evidence="4">RNA polymerase sigma-70 factor</fullName>
    </submittedName>
</protein>
<evidence type="ECO:0000259" key="2">
    <source>
        <dbReference type="Pfam" id="PF04542"/>
    </source>
</evidence>
<sequence length="298" mass="33045">MSTSLDGHLTTFQQHRPLLFSIAYRMLGSVTDAEDILQDAYLRFQSAPLTAIESPKAYLSTIVTRLCLNHLTSARAQREMYVGPWLPEPILGTDQPELGNPEAQADRNESVSMAFLVLLERLTPAERAVFLLREVFEYEYDEIAGMLEKSEGACRQLFSRAKDRITANRPRFQVSPEEHRRLLEEFMRAAVNGDLHNLTNLLAEDATIWADGGGKVRGAALEPVRGRADVARFVIGVTAKFVPVGAQYAVADVNGQPTLLIRHPDGMPAVVVSIEVDQARIRNIWAIGNPDKLGALKP</sequence>
<dbReference type="Pfam" id="PF08281">
    <property type="entry name" value="Sigma70_r4_2"/>
    <property type="match status" value="1"/>
</dbReference>
<dbReference type="InterPro" id="IPR007627">
    <property type="entry name" value="RNA_pol_sigma70_r2"/>
</dbReference>
<comment type="caution">
    <text evidence="4">The sequence shown here is derived from an EMBL/GenBank/DDBJ whole genome shotgun (WGS) entry which is preliminary data.</text>
</comment>
<reference evidence="4 5" key="1">
    <citation type="journal article" date="2019" name="Nat. Microbiol.">
        <title>Mediterranean grassland soil C-N compound turnover is dependent on rainfall and depth, and is mediated by genomically divergent microorganisms.</title>
        <authorList>
            <person name="Diamond S."/>
            <person name="Andeer P.F."/>
            <person name="Li Z."/>
            <person name="Crits-Christoph A."/>
            <person name="Burstein D."/>
            <person name="Anantharaman K."/>
            <person name="Lane K.R."/>
            <person name="Thomas B.C."/>
            <person name="Pan C."/>
            <person name="Northen T.R."/>
            <person name="Banfield J.F."/>
        </authorList>
    </citation>
    <scope>NUCLEOTIDE SEQUENCE [LARGE SCALE GENOMIC DNA]</scope>
    <source>
        <strain evidence="4">NP_1</strain>
    </source>
</reference>
<dbReference type="NCBIfam" id="NF007214">
    <property type="entry name" value="PRK09636.1"/>
    <property type="match status" value="1"/>
</dbReference>
<dbReference type="NCBIfam" id="TIGR02937">
    <property type="entry name" value="sigma70-ECF"/>
    <property type="match status" value="1"/>
</dbReference>
<dbReference type="PANTHER" id="PTHR30173">
    <property type="entry name" value="SIGMA 19 FACTOR"/>
    <property type="match status" value="1"/>
</dbReference>
<dbReference type="InterPro" id="IPR036388">
    <property type="entry name" value="WH-like_DNA-bd_sf"/>
</dbReference>
<dbReference type="InterPro" id="IPR013325">
    <property type="entry name" value="RNA_pol_sigma_r2"/>
</dbReference>
<evidence type="ECO:0000259" key="3">
    <source>
        <dbReference type="Pfam" id="PF08281"/>
    </source>
</evidence>
<dbReference type="NCBIfam" id="TIGR02957">
    <property type="entry name" value="SigX4"/>
    <property type="match status" value="1"/>
</dbReference>
<evidence type="ECO:0000313" key="4">
    <source>
        <dbReference type="EMBL" id="TMJ08402.1"/>
    </source>
</evidence>
<dbReference type="AlphaFoldDB" id="A0A537LKA5"/>
<dbReference type="GO" id="GO:0016987">
    <property type="term" value="F:sigma factor activity"/>
    <property type="evidence" value="ECO:0007669"/>
    <property type="project" value="InterPro"/>
</dbReference>
<dbReference type="Gene3D" id="3.10.450.50">
    <property type="match status" value="1"/>
</dbReference>
<feature type="domain" description="RNA polymerase sigma factor 70 region 4 type 2" evidence="3">
    <location>
        <begin position="113"/>
        <end position="164"/>
    </location>
</feature>
<dbReference type="Proteomes" id="UP000315217">
    <property type="component" value="Unassembled WGS sequence"/>
</dbReference>
<name>A0A537LKA5_9BACT</name>
<feature type="domain" description="RNA polymerase sigma-70 region 2" evidence="2">
    <location>
        <begin position="12"/>
        <end position="75"/>
    </location>
</feature>